<gene>
    <name evidence="2" type="ORF">LX32DRAFT_637980</name>
</gene>
<evidence type="ECO:0000313" key="2">
    <source>
        <dbReference type="EMBL" id="KAK2030580.1"/>
    </source>
</evidence>
<dbReference type="InterPro" id="IPR056002">
    <property type="entry name" value="DUF7580"/>
</dbReference>
<keyword evidence="3" id="KW-1185">Reference proteome</keyword>
<dbReference type="PANTHER" id="PTHR35186">
    <property type="entry name" value="ANK_REP_REGION DOMAIN-CONTAINING PROTEIN"/>
    <property type="match status" value="1"/>
</dbReference>
<organism evidence="2 3">
    <name type="scientific">Colletotrichum zoysiae</name>
    <dbReference type="NCBI Taxonomy" id="1216348"/>
    <lineage>
        <taxon>Eukaryota</taxon>
        <taxon>Fungi</taxon>
        <taxon>Dikarya</taxon>
        <taxon>Ascomycota</taxon>
        <taxon>Pezizomycotina</taxon>
        <taxon>Sordariomycetes</taxon>
        <taxon>Hypocreomycetidae</taxon>
        <taxon>Glomerellales</taxon>
        <taxon>Glomerellaceae</taxon>
        <taxon>Colletotrichum</taxon>
        <taxon>Colletotrichum graminicola species complex</taxon>
    </lineage>
</organism>
<reference evidence="2" key="1">
    <citation type="submission" date="2021-06" db="EMBL/GenBank/DDBJ databases">
        <title>Comparative genomics, transcriptomics and evolutionary studies reveal genomic signatures of adaptation to plant cell wall in hemibiotrophic fungi.</title>
        <authorList>
            <consortium name="DOE Joint Genome Institute"/>
            <person name="Baroncelli R."/>
            <person name="Diaz J.F."/>
            <person name="Benocci T."/>
            <person name="Peng M."/>
            <person name="Battaglia E."/>
            <person name="Haridas S."/>
            <person name="Andreopoulos W."/>
            <person name="Labutti K."/>
            <person name="Pangilinan J."/>
            <person name="Floch G.L."/>
            <person name="Makela M.R."/>
            <person name="Henrissat B."/>
            <person name="Grigoriev I.V."/>
            <person name="Crouch J.A."/>
            <person name="De Vries R.P."/>
            <person name="Sukno S.A."/>
            <person name="Thon M.R."/>
        </authorList>
    </citation>
    <scope>NUCLEOTIDE SEQUENCE</scope>
    <source>
        <strain evidence="2">MAFF235873</strain>
    </source>
</reference>
<name>A0AAD9HKE4_9PEZI</name>
<proteinExistence type="predicted"/>
<evidence type="ECO:0000313" key="3">
    <source>
        <dbReference type="Proteomes" id="UP001232148"/>
    </source>
</evidence>
<protein>
    <recommendedName>
        <fullName evidence="1">DUF7580 domain-containing protein</fullName>
    </recommendedName>
</protein>
<evidence type="ECO:0000259" key="1">
    <source>
        <dbReference type="Pfam" id="PF24476"/>
    </source>
</evidence>
<accession>A0AAD9HKE4</accession>
<dbReference type="AlphaFoldDB" id="A0AAD9HKE4"/>
<dbReference type="PANTHER" id="PTHR35186:SF4">
    <property type="entry name" value="PRION-INHIBITION AND PROPAGATION HELO DOMAIN-CONTAINING PROTEIN"/>
    <property type="match status" value="1"/>
</dbReference>
<comment type="caution">
    <text evidence="2">The sequence shown here is derived from an EMBL/GenBank/DDBJ whole genome shotgun (WGS) entry which is preliminary data.</text>
</comment>
<sequence length="344" mass="37860">MRYQTQTGFQVRSGSMDLLVRSQSLRLVHIAMPSVIVPPTRRDSGEERPAKTRRVRFADDCSSSTVASLSMAAYSSTVTETVTAPISKGVSSSKIQNLCSAGDMCSYLCADMCGGYLDTSDQLRHYLSPVCGSSCDHTVCLNKQDLGDPMPLQSIFQYPVERTLSVPDQIRLALKLVKGVLQFQSTPWLQPLWRLQDLAYFKPTDDLATALATLHISSELSHARQQGALMSYSDNNEPLGEAQMIHGIRNLTMYSLGVALLQVGEWEAALATDDVARVRRAADRATGGRLGRRYQRVIQQCLDCDFGFGKDLAAPELQNAVYRDVVCELEGLIYTLEGAPPRPS</sequence>
<dbReference type="EMBL" id="MU842849">
    <property type="protein sequence ID" value="KAK2030580.1"/>
    <property type="molecule type" value="Genomic_DNA"/>
</dbReference>
<dbReference type="Proteomes" id="UP001232148">
    <property type="component" value="Unassembled WGS sequence"/>
</dbReference>
<feature type="domain" description="DUF7580" evidence="1">
    <location>
        <begin position="154"/>
        <end position="330"/>
    </location>
</feature>
<dbReference type="Pfam" id="PF24476">
    <property type="entry name" value="DUF7580"/>
    <property type="match status" value="1"/>
</dbReference>